<dbReference type="Proteomes" id="UP000265703">
    <property type="component" value="Unassembled WGS sequence"/>
</dbReference>
<evidence type="ECO:0000313" key="2">
    <source>
        <dbReference type="Proteomes" id="UP000265703"/>
    </source>
</evidence>
<gene>
    <name evidence="1" type="ORF">C1645_578207</name>
</gene>
<protein>
    <submittedName>
        <fullName evidence="1">Uncharacterized protein</fullName>
    </submittedName>
</protein>
<dbReference type="AlphaFoldDB" id="A0A397T8N3"/>
<reference evidence="1 2" key="1">
    <citation type="submission" date="2018-06" db="EMBL/GenBank/DDBJ databases">
        <title>Comparative genomics reveals the genomic features of Rhizophagus irregularis, R. cerebriforme, R. diaphanum and Gigaspora rosea, and their symbiotic lifestyle signature.</title>
        <authorList>
            <person name="Morin E."/>
            <person name="San Clemente H."/>
            <person name="Chen E.C.H."/>
            <person name="De La Providencia I."/>
            <person name="Hainaut M."/>
            <person name="Kuo A."/>
            <person name="Kohler A."/>
            <person name="Murat C."/>
            <person name="Tang N."/>
            <person name="Roy S."/>
            <person name="Loubradou J."/>
            <person name="Henrissat B."/>
            <person name="Grigoriev I.V."/>
            <person name="Corradi N."/>
            <person name="Roux C."/>
            <person name="Martin F.M."/>
        </authorList>
    </citation>
    <scope>NUCLEOTIDE SEQUENCE [LARGE SCALE GENOMIC DNA]</scope>
    <source>
        <strain evidence="1 2">DAOM 227022</strain>
    </source>
</reference>
<proteinExistence type="predicted"/>
<dbReference type="EMBL" id="QKYT01000086">
    <property type="protein sequence ID" value="RIA94242.1"/>
    <property type="molecule type" value="Genomic_DNA"/>
</dbReference>
<organism evidence="1 2">
    <name type="scientific">Glomus cerebriforme</name>
    <dbReference type="NCBI Taxonomy" id="658196"/>
    <lineage>
        <taxon>Eukaryota</taxon>
        <taxon>Fungi</taxon>
        <taxon>Fungi incertae sedis</taxon>
        <taxon>Mucoromycota</taxon>
        <taxon>Glomeromycotina</taxon>
        <taxon>Glomeromycetes</taxon>
        <taxon>Glomerales</taxon>
        <taxon>Glomeraceae</taxon>
        <taxon>Glomus</taxon>
    </lineage>
</organism>
<name>A0A397T8N3_9GLOM</name>
<evidence type="ECO:0000313" key="1">
    <source>
        <dbReference type="EMBL" id="RIA94242.1"/>
    </source>
</evidence>
<sequence length="98" mass="11332">MNSINSSTYKLETEKVELLKQIMGENARRDAEITELKAEIAITKILKQKSQDILFQRKKAINVSSNILRNRLSEFNFILDKNNRQKQNGIPGLKTIQE</sequence>
<comment type="caution">
    <text evidence="1">The sequence shown here is derived from an EMBL/GenBank/DDBJ whole genome shotgun (WGS) entry which is preliminary data.</text>
</comment>
<keyword evidence="2" id="KW-1185">Reference proteome</keyword>
<accession>A0A397T8N3</accession>